<accession>A0A0V0QNS7</accession>
<proteinExistence type="predicted"/>
<comment type="caution">
    <text evidence="1">The sequence shown here is derived from an EMBL/GenBank/DDBJ whole genome shotgun (WGS) entry which is preliminary data.</text>
</comment>
<gene>
    <name evidence="1" type="ORF">PPERSA_04244</name>
</gene>
<organism evidence="1 2">
    <name type="scientific">Pseudocohnilembus persalinus</name>
    <name type="common">Ciliate</name>
    <dbReference type="NCBI Taxonomy" id="266149"/>
    <lineage>
        <taxon>Eukaryota</taxon>
        <taxon>Sar</taxon>
        <taxon>Alveolata</taxon>
        <taxon>Ciliophora</taxon>
        <taxon>Intramacronucleata</taxon>
        <taxon>Oligohymenophorea</taxon>
        <taxon>Scuticociliatia</taxon>
        <taxon>Philasterida</taxon>
        <taxon>Pseudocohnilembidae</taxon>
        <taxon>Pseudocohnilembus</taxon>
    </lineage>
</organism>
<dbReference type="Proteomes" id="UP000054937">
    <property type="component" value="Unassembled WGS sequence"/>
</dbReference>
<dbReference type="AlphaFoldDB" id="A0A0V0QNS7"/>
<evidence type="ECO:0000313" key="1">
    <source>
        <dbReference type="EMBL" id="KRX03736.1"/>
    </source>
</evidence>
<sequence length="113" mass="13287">MSDEIFYIIMRNGYDSLPQSWQFYKKAGIRNLEQFCDPAENKQRPVQNMFYKFVDATINGKFQKIMQDLVGYLESSYKVKVKKIIGKFIIDKNMQINLTGLQELLIDVPEFGM</sequence>
<evidence type="ECO:0000313" key="2">
    <source>
        <dbReference type="Proteomes" id="UP000054937"/>
    </source>
</evidence>
<reference evidence="1 2" key="1">
    <citation type="journal article" date="2015" name="Sci. Rep.">
        <title>Genome of the facultative scuticociliatosis pathogen Pseudocohnilembus persalinus provides insight into its virulence through horizontal gene transfer.</title>
        <authorList>
            <person name="Xiong J."/>
            <person name="Wang G."/>
            <person name="Cheng J."/>
            <person name="Tian M."/>
            <person name="Pan X."/>
            <person name="Warren A."/>
            <person name="Jiang C."/>
            <person name="Yuan D."/>
            <person name="Miao W."/>
        </authorList>
    </citation>
    <scope>NUCLEOTIDE SEQUENCE [LARGE SCALE GENOMIC DNA]</scope>
    <source>
        <strain evidence="1">36N120E</strain>
    </source>
</reference>
<keyword evidence="2" id="KW-1185">Reference proteome</keyword>
<name>A0A0V0QNS7_PSEPJ</name>
<dbReference type="EMBL" id="LDAU01000126">
    <property type="protein sequence ID" value="KRX03736.1"/>
    <property type="molecule type" value="Genomic_DNA"/>
</dbReference>
<protein>
    <submittedName>
        <fullName evidence="1">Uncharacterized protein</fullName>
    </submittedName>
</protein>
<dbReference type="InParanoid" id="A0A0V0QNS7"/>